<dbReference type="EMBL" id="AMKT01000073">
    <property type="protein sequence ID" value="OXG14802.1"/>
    <property type="molecule type" value="Genomic_DNA"/>
</dbReference>
<dbReference type="PANTHER" id="PTHR11254">
    <property type="entry name" value="HECT DOMAIN UBIQUITIN-PROTEIN LIGASE"/>
    <property type="match status" value="1"/>
</dbReference>
<feature type="compositionally biased region" description="Acidic residues" evidence="8">
    <location>
        <begin position="1975"/>
        <end position="1995"/>
    </location>
</feature>
<dbReference type="PANTHER" id="PTHR11254:SF67">
    <property type="entry name" value="E3 UBIQUITIN-PROTEIN LIGASE HUWE1"/>
    <property type="match status" value="1"/>
</dbReference>
<evidence type="ECO:0000259" key="10">
    <source>
        <dbReference type="PROSITE" id="PS50237"/>
    </source>
</evidence>
<dbReference type="Gene3D" id="3.30.2160.10">
    <property type="entry name" value="Hect, E3 ligase catalytic domain"/>
    <property type="match status" value="1"/>
</dbReference>
<dbReference type="InterPro" id="IPR000569">
    <property type="entry name" value="HECT_dom"/>
</dbReference>
<dbReference type="Gene3D" id="3.30.2410.10">
    <property type="entry name" value="Hect, E3 ligase catalytic domain"/>
    <property type="match status" value="1"/>
</dbReference>
<feature type="compositionally biased region" description="Acidic residues" evidence="8">
    <location>
        <begin position="2002"/>
        <end position="2027"/>
    </location>
</feature>
<evidence type="ECO:0000256" key="6">
    <source>
        <dbReference type="ARBA" id="ARBA00034494"/>
    </source>
</evidence>
<dbReference type="CDD" id="cd14270">
    <property type="entry name" value="UBA"/>
    <property type="match status" value="1"/>
</dbReference>
<dbReference type="GO" id="GO:0061630">
    <property type="term" value="F:ubiquitin protein ligase activity"/>
    <property type="evidence" value="ECO:0007669"/>
    <property type="project" value="UniProtKB-EC"/>
</dbReference>
<evidence type="ECO:0000256" key="3">
    <source>
        <dbReference type="ARBA" id="ARBA00012485"/>
    </source>
</evidence>
<dbReference type="InterPro" id="IPR010314">
    <property type="entry name" value="E3_Ub_ligase_DUF913"/>
</dbReference>
<dbReference type="SUPFAM" id="SSF56204">
    <property type="entry name" value="Hect, E3 ligase catalytic domain"/>
    <property type="match status" value="1"/>
</dbReference>
<dbReference type="GO" id="GO:0005634">
    <property type="term" value="C:nucleus"/>
    <property type="evidence" value="ECO:0007669"/>
    <property type="project" value="TreeGrafter"/>
</dbReference>
<dbReference type="GO" id="GO:0006511">
    <property type="term" value="P:ubiquitin-dependent protein catabolic process"/>
    <property type="evidence" value="ECO:0007669"/>
    <property type="project" value="TreeGrafter"/>
</dbReference>
<dbReference type="InterPro" id="IPR009060">
    <property type="entry name" value="UBA-like_sf"/>
</dbReference>
<evidence type="ECO:0000313" key="12">
    <source>
        <dbReference type="Proteomes" id="UP000199727"/>
    </source>
</evidence>
<feature type="region of interest" description="Disordered" evidence="8">
    <location>
        <begin position="2258"/>
        <end position="2312"/>
    </location>
</feature>
<feature type="region of interest" description="Disordered" evidence="8">
    <location>
        <begin position="1869"/>
        <end position="2027"/>
    </location>
</feature>
<dbReference type="SUPFAM" id="SSF46934">
    <property type="entry name" value="UBA-like"/>
    <property type="match status" value="1"/>
</dbReference>
<feature type="domain" description="UBA" evidence="9">
    <location>
        <begin position="1188"/>
        <end position="1228"/>
    </location>
</feature>
<feature type="region of interest" description="Disordered" evidence="8">
    <location>
        <begin position="2682"/>
        <end position="2725"/>
    </location>
</feature>
<reference evidence="11 12" key="1">
    <citation type="submission" date="2017-06" db="EMBL/GenBank/DDBJ databases">
        <title>Global population genomics of the pathogenic fungus Cryptococcus neoformans var. grubii.</title>
        <authorList>
            <person name="Cuomo C."/>
            <person name="Litvintseva A."/>
            <person name="Chen Y."/>
            <person name="Young S."/>
            <person name="Zeng Q."/>
            <person name="Chapman S."/>
            <person name="Gujja S."/>
            <person name="Saif S."/>
            <person name="Birren B."/>
        </authorList>
    </citation>
    <scope>NUCLEOTIDE SEQUENCE [LARGE SCALE GENOMIC DNA]</scope>
    <source>
        <strain evidence="11 12">Tu259-1</strain>
    </source>
</reference>
<dbReference type="UniPathway" id="UPA00143"/>
<dbReference type="Pfam" id="PF00632">
    <property type="entry name" value="HECT"/>
    <property type="match status" value="1"/>
</dbReference>
<sequence length="3342" mass="369862">MKVKKSAKKQSPPPEDVAALIKRILSASDEDLTNVLKQFQVWRYPRGDLHAWIPVLDRFDTLLAEIIKSYDLTKLQINDFTPKTKDMLLEILRVQRILMENCTNRKLFNSYDRLSDLLLTNDLNVLLATIFVLLRPSQQYAISTPLDPPQRHAILQRLLALSRGWESLVHSGLDLTTIASANEVAIPEHLRQVQVHFYPTVQRQEAPALDKSPVKMLNSGAMETPTRQRPFVFGKAGTPVVRQGGAPSMSSGPSVVDLGDVSTMEVNFTDQLSALAEKNYIPLEEQFATLNKLRLVILMKDREIRRQLLSVRLFALATYVYLASEDAAQSNLFLYEPELVSQLADLLRSSSDVGEQVTTGTLLALCACAHHQAKMGEVMTSVSANVNHGVLVTFFRHLNDRLVAGEAVSFELIDATMSFLAFVATSPSHSNMLMGAGILRLLLEMLNTAGDRRENCIPRAAGLIDHIVFSNPQGLSNFSSIDGVNNLVQRVKAEIELRLQAHDEAASETISEETILSCANNPLKTILRSIQRLMQASGGTEGLRNLVDSDLPKSLKVIFQNSPKFGSRVYALAINTMATFVHNEPTSLAILQEMQLPQTLYAQLEKEVPSSSDVLTAISNAIGAVCLNQSGLDYTVAHPDVINNLVSIVMSTDHAQVFNDRENARALGLSLDELSRHHPSLRPVIIKAVVSLLRQAIDVGATFEPAVDERSDYIIEEMAQQMVPSLETQPAKASPSNPTLAAFTRIFRVLGGLLRNPTIVKDFVDAGGFDLVFAMTDSPCWPIRFGNTQASTSLAHLTKHAIEHCYPQFIDAIITSIRTSLAQCTEVWSETDAHKKWTAVRERTADAELLGKFKTFHSIFVRLTLFADALYALSVTNSRAAASVIKTFNVQDDPSFIVNLGKIHRLCFRYHILSRSSEPSVSEDPSKEGENAKESGVRYLSTRSHAILTKFFKCLVRLIYSKRGRDQAHRDQAQALSVCIADILIDHLRPVPDLTMNGFSVDGFALGTVMTMLFDGRGLDGHLNTALFLAFEEKGGFDATLSASTRIISHMEEAMKKQNGDRATTQGELDTESIAAIKTVLLVLNSFAGPKALLDSPETHALQFAPPGQPKPSFAATNLFLKIRLAIFPLAYRIWRASWLLNCPTPVIKIAINCFSTLIEGKHEESSAPEAISRAIHIVAQPRPAIVTADPNSVDQLVDMGFPRQGAERALIRSRNNINAATDLLLTMPDEFVDDVSGGDNQAGPNAVLEENNQEVEGELSQSAERELDSHFGAAHTEIGNRESTPGPADEDVKLREQLQEVRKKYREDMSDRALEIVDQAEALVFDLLPCVPSGQAGITFVVDRLSDACVSYQSDRDVMISARLRLTSVCLRSNDSIVFSDELQAKSAEIFDALPLEEVRRPRWLPALLLFAETVYGLQSFIKKVKLGDSPEEEVTAALINQLRSEVPRLSTICVTTIRADDSTRDELVAAFRLLALLTRVSGVGINSSVITDCLQPFKKMSEKLAGCHPFLILVIRHLLDNESTLVEAMQGEIRNWLSPARNKVADIQHFVRQLRQVALREPTCFLHAVKQECALVDPTPPQSVYHIRGKIESKDGPLTTGSVDSPLESLGEETQTIINFLLGELSQAVRISFEKPDNEELSTEVRSSAEQAYSGLVMSTLTETLGSYVTAKKAFLNGLKQETFPGALKAKGGISALINDLICCPVLRPDVSTTPVAGSDPLSLQRLAISSRSTTMVVALCSDVVLVGDKKDVPEDIVSIRRTVLDAVAKAIRDTSAVLDNNARYGRLWALGELVYRLLMARPHTSPRQVNNTGLHMAKTMLEKNFVGILTNALGEIDLNYPDVRNVLVTLLRALEHLSKLSVKWGKANKNQRAEVDQHQSEEGNDSSDPSHSDSESDVDMLEDEQSAPDLYRNSALGMIGGELGDEDEDDDMDDEDEEDDMDMGEDITDDDDDTATQTSEDESMASALEHDDWADDLDDDAGDSDEDGEMEQEVILGSADEDGEVWDGDSDGQDSYGTDDEDDLEEEGLHAEGIFDDDVDDPEMDDFDDEEVYDETALMEPFQDVMSPEAAGPWGWNQAAGRETVRSSGFTRADGQFMADDELLGGPLASNTRNLTEHPLLATQASSSRIHSSRLSDILYAIENMGGTDTIQMLENFVANRQQNGMGSNQLAFSRNHDGSMSVSINGRVYTVGGQSRSVASPNVAAEFVPMTTSQRWQEELNMLPMSRNEASSRLVVHIVNHLLPEARRQAAEKEVLDKKAEEDRKASAISAGKNKENDNAIDEERVGNDDHDWQEDDEDVNMDDSDLDSHVSADEDLVTEEGGADRGPRTLVSIRGREVDITDTGIDLEFLQALPDDMRADVVEQHMREQRRHQRPASSNIPEIASQINTEFLNALPPDIRAEVIMQEEMENARRDQPPPPPSIQTARTSGNFFTAIANELRVLQQNPLGVASSSGVAHITGDGPSTFNSRHREAIQLLEKPGIAVLVRLLFYPHAFKKSYLFRVLVNLCENSNTRNDLLDLLISVVHDGSGDLPAVDRSFQQMSLRGASVSTPKATPRSKTVDTPSTVIPPGLFSGLQNEHVPTFIAQRCFEALAYIVNSNANAASYFLTEHEQTAGLRKHTSKKGKGKEKILPQTKFPIVVLLGLLDRPLLAKTPGMMETVTALLLTITKPLADRKSEENEQAVATDKDIDSSAKPSTTQSSQEASTGPEHVVGKQTSPSIPPPVLKLVVNCLTAGECTSRTFSQTLGAMQNLACLPESKDIILQELCARCQELGAAAHEQLQELAAALNDENSDVGSMTLVKFSPPTSTQAQLLRLLKTIDYLHLNKVDPDPPADTMTAEEEAVTKVFQSFDFEGLWDQLGQCLSIVEARGSTEQLATVLLPLVEALMVVSKYRTRFSREIRSPSIAPMTSEGIDFFVSFTTAHRKVLNTIVRNNPSLLSGSFSLLIRNPRVLEFDNKRTWFFQKLKRKKSSAIPSGTLHLNIRRQYVFEDSFLALQRWNGEELKYGKLSVKFRHEDGVDVGGVTREWYSVLAQQIFDPNFALFEPCAADQQTYQPNKTSWINDVHLSYFKFVGRVIGKAVYDGRLLDAYFNRAFYKQILGRTVDMRDLESIDPEYHKSLQWMLDNDITGVIDQEFTIEDDQFGEKKIVELKENGANIPVTEENKEEYVRLVVSYRLDNSIRDQIKSFLEGFYDIIPQELIQIFEPDQLELLISGITTVDVDELKNATQLNGWKATDPEVAWFWRALRSFSQEERSRFLMFVTSSSRVPLGGFSQLQGSSGTQPLQLQKLHGKEGGLPQASTCFNLLLLPTYASYEQLRERLQFAITETGGFGKA</sequence>
<feature type="region of interest" description="Disordered" evidence="8">
    <location>
        <begin position="1235"/>
        <end position="1260"/>
    </location>
</feature>
<comment type="catalytic activity">
    <reaction evidence="1">
        <text>S-ubiquitinyl-[E2 ubiquitin-conjugating enzyme]-L-cysteine + [acceptor protein]-L-lysine = [E2 ubiquitin-conjugating enzyme]-L-cysteine + N(6)-ubiquitinyl-[acceptor protein]-L-lysine.</text>
        <dbReference type="EC" id="2.3.2.26"/>
    </reaction>
</comment>
<dbReference type="InterPro" id="IPR035983">
    <property type="entry name" value="Hect_E3_ubiquitin_ligase"/>
</dbReference>
<dbReference type="InterPro" id="IPR015940">
    <property type="entry name" value="UBA"/>
</dbReference>
<dbReference type="FunFam" id="3.90.1750.10:FF:000003">
    <property type="entry name" value="E3 ubiquitin-protein ligase UPL1"/>
    <property type="match status" value="1"/>
</dbReference>
<dbReference type="InterPro" id="IPR025527">
    <property type="entry name" value="HUWE1/Rev1_UBM"/>
</dbReference>
<proteinExistence type="inferred from homology"/>
<dbReference type="SMART" id="SM00165">
    <property type="entry name" value="UBA"/>
    <property type="match status" value="1"/>
</dbReference>
<dbReference type="FunFam" id="3.30.2410.10:FF:000009">
    <property type="entry name" value="Probable E3 ubiquitin-protein ligase HECTD2"/>
    <property type="match status" value="1"/>
</dbReference>
<dbReference type="InterPro" id="IPR016024">
    <property type="entry name" value="ARM-type_fold"/>
</dbReference>
<evidence type="ECO:0000259" key="9">
    <source>
        <dbReference type="PROSITE" id="PS50030"/>
    </source>
</evidence>
<dbReference type="InterPro" id="IPR050409">
    <property type="entry name" value="E3_ubiq-protein_ligase"/>
</dbReference>
<comment type="caution">
    <text evidence="11">The sequence shown here is derived from an EMBL/GenBank/DDBJ whole genome shotgun (WGS) entry which is preliminary data.</text>
</comment>
<evidence type="ECO:0000313" key="11">
    <source>
        <dbReference type="EMBL" id="OXG14802.1"/>
    </source>
</evidence>
<feature type="compositionally biased region" description="Acidic residues" evidence="8">
    <location>
        <begin position="1926"/>
        <end position="1966"/>
    </location>
</feature>
<keyword evidence="4" id="KW-0808">Transferase</keyword>
<gene>
    <name evidence="11" type="ORF">C361_05501</name>
</gene>
<comment type="similarity">
    <text evidence="6">Belongs to the UPL family. TOM1/PTR1 subfamily.</text>
</comment>
<dbReference type="GO" id="GO:0000209">
    <property type="term" value="P:protein polyubiquitination"/>
    <property type="evidence" value="ECO:0007669"/>
    <property type="project" value="TreeGrafter"/>
</dbReference>
<feature type="compositionally biased region" description="Basic and acidic residues" evidence="8">
    <location>
        <begin position="2277"/>
        <end position="2295"/>
    </location>
</feature>
<dbReference type="Gene3D" id="1.25.10.10">
    <property type="entry name" value="Leucine-rich Repeat Variant"/>
    <property type="match status" value="1"/>
</dbReference>
<dbReference type="PROSITE" id="PS50030">
    <property type="entry name" value="UBA"/>
    <property type="match status" value="1"/>
</dbReference>
<evidence type="ECO:0000256" key="1">
    <source>
        <dbReference type="ARBA" id="ARBA00000885"/>
    </source>
</evidence>
<dbReference type="Pfam" id="PF14377">
    <property type="entry name" value="UBM"/>
    <property type="match status" value="2"/>
</dbReference>
<feature type="compositionally biased region" description="Acidic residues" evidence="8">
    <location>
        <begin position="1898"/>
        <end position="1909"/>
    </location>
</feature>
<evidence type="ECO:0000256" key="8">
    <source>
        <dbReference type="SAM" id="MobiDB-lite"/>
    </source>
</evidence>
<dbReference type="Gene3D" id="3.90.1750.10">
    <property type="entry name" value="Hect, E3 ligase catalytic domains"/>
    <property type="match status" value="1"/>
</dbReference>
<dbReference type="CDD" id="cd00078">
    <property type="entry name" value="HECTc"/>
    <property type="match status" value="1"/>
</dbReference>
<feature type="compositionally biased region" description="Basic and acidic residues" evidence="8">
    <location>
        <begin position="1874"/>
        <end position="1884"/>
    </location>
</feature>
<dbReference type="Pfam" id="PF22562">
    <property type="entry name" value="UBA_7"/>
    <property type="match status" value="1"/>
</dbReference>
<dbReference type="FunFam" id="3.30.2160.10:FF:000001">
    <property type="entry name" value="E3 ubiquitin-protein ligase NEDD4-like"/>
    <property type="match status" value="1"/>
</dbReference>
<dbReference type="InterPro" id="IPR010309">
    <property type="entry name" value="E3_Ub_ligase_DUF908"/>
</dbReference>
<organism evidence="11 12">
    <name type="scientific">Cryptococcus neoformans Tu259-1</name>
    <dbReference type="NCBI Taxonomy" id="1230072"/>
    <lineage>
        <taxon>Eukaryota</taxon>
        <taxon>Fungi</taxon>
        <taxon>Dikarya</taxon>
        <taxon>Basidiomycota</taxon>
        <taxon>Agaricomycotina</taxon>
        <taxon>Tremellomycetes</taxon>
        <taxon>Tremellales</taxon>
        <taxon>Cryptococcaceae</taxon>
        <taxon>Cryptococcus</taxon>
        <taxon>Cryptococcus neoformans species complex</taxon>
    </lineage>
</organism>
<dbReference type="SMART" id="SM00119">
    <property type="entry name" value="HECTc"/>
    <property type="match status" value="1"/>
</dbReference>
<dbReference type="GO" id="GO:0005737">
    <property type="term" value="C:cytoplasm"/>
    <property type="evidence" value="ECO:0007669"/>
    <property type="project" value="TreeGrafter"/>
</dbReference>
<dbReference type="OrthoDB" id="8068875at2759"/>
<evidence type="ECO:0000256" key="5">
    <source>
        <dbReference type="ARBA" id="ARBA00022786"/>
    </source>
</evidence>
<dbReference type="InterPro" id="IPR011989">
    <property type="entry name" value="ARM-like"/>
</dbReference>
<comment type="pathway">
    <text evidence="2">Protein modification; protein ubiquitination.</text>
</comment>
<dbReference type="EC" id="2.3.2.26" evidence="3"/>
<evidence type="ECO:0000256" key="2">
    <source>
        <dbReference type="ARBA" id="ARBA00004906"/>
    </source>
</evidence>
<dbReference type="Pfam" id="PF06025">
    <property type="entry name" value="DUF913"/>
    <property type="match status" value="1"/>
</dbReference>
<dbReference type="Pfam" id="PF06012">
    <property type="entry name" value="DUF908"/>
    <property type="match status" value="1"/>
</dbReference>
<feature type="compositionally biased region" description="Acidic residues" evidence="8">
    <location>
        <begin position="2296"/>
        <end position="2310"/>
    </location>
</feature>
<accession>A0A854QDE9</accession>
<dbReference type="Gene3D" id="1.10.8.10">
    <property type="entry name" value="DNA helicase RuvA subunit, C-terminal domain"/>
    <property type="match status" value="1"/>
</dbReference>
<protein>
    <recommendedName>
        <fullName evidence="3">HECT-type E3 ubiquitin transferase</fullName>
        <ecNumber evidence="3">2.3.2.26</ecNumber>
    </recommendedName>
</protein>
<dbReference type="SUPFAM" id="SSF48371">
    <property type="entry name" value="ARM repeat"/>
    <property type="match status" value="1"/>
</dbReference>
<feature type="compositionally biased region" description="Polar residues" evidence="8">
    <location>
        <begin position="2700"/>
        <end position="2712"/>
    </location>
</feature>
<dbReference type="Proteomes" id="UP000199727">
    <property type="component" value="Unassembled WGS sequence"/>
</dbReference>
<feature type="domain" description="HECT" evidence="10">
    <location>
        <begin position="3007"/>
        <end position="3342"/>
    </location>
</feature>
<name>A0A854QDE9_CRYNE</name>
<dbReference type="PROSITE" id="PS50237">
    <property type="entry name" value="HECT"/>
    <property type="match status" value="1"/>
</dbReference>
<feature type="active site" description="Glycyl thioester intermediate" evidence="7">
    <location>
        <position position="3310"/>
    </location>
</feature>
<evidence type="ECO:0000256" key="7">
    <source>
        <dbReference type="PROSITE-ProRule" id="PRU00104"/>
    </source>
</evidence>
<feature type="compositionally biased region" description="Basic and acidic residues" evidence="8">
    <location>
        <begin position="2258"/>
        <end position="2270"/>
    </location>
</feature>
<evidence type="ECO:0000256" key="4">
    <source>
        <dbReference type="ARBA" id="ARBA00022679"/>
    </source>
</evidence>
<keyword evidence="5 7" id="KW-0833">Ubl conjugation pathway</keyword>